<dbReference type="PROSITE" id="PS50893">
    <property type="entry name" value="ABC_TRANSPORTER_2"/>
    <property type="match status" value="1"/>
</dbReference>
<dbReference type="Pfam" id="PF00005">
    <property type="entry name" value="ABC_tran"/>
    <property type="match status" value="1"/>
</dbReference>
<feature type="transmembrane region" description="Helical" evidence="7">
    <location>
        <begin position="151"/>
        <end position="168"/>
    </location>
</feature>
<keyword evidence="3" id="KW-0547">Nucleotide-binding</keyword>
<dbReference type="PANTHER" id="PTHR24221:SF654">
    <property type="entry name" value="ATP-BINDING CASSETTE SUB-FAMILY B MEMBER 6"/>
    <property type="match status" value="1"/>
</dbReference>
<dbReference type="PANTHER" id="PTHR24221">
    <property type="entry name" value="ATP-BINDING CASSETTE SUB-FAMILY B"/>
    <property type="match status" value="1"/>
</dbReference>
<feature type="transmembrane region" description="Helical" evidence="7">
    <location>
        <begin position="127"/>
        <end position="145"/>
    </location>
</feature>
<dbReference type="Gene3D" id="3.40.50.300">
    <property type="entry name" value="P-loop containing nucleotide triphosphate hydrolases"/>
    <property type="match status" value="1"/>
</dbReference>
<evidence type="ECO:0000256" key="4">
    <source>
        <dbReference type="ARBA" id="ARBA00022840"/>
    </source>
</evidence>
<keyword evidence="2 7" id="KW-0812">Transmembrane</keyword>
<dbReference type="InterPro" id="IPR027417">
    <property type="entry name" value="P-loop_NTPase"/>
</dbReference>
<comment type="subcellular location">
    <subcellularLocation>
        <location evidence="1">Cell membrane</location>
        <topology evidence="1">Multi-pass membrane protein</topology>
    </subcellularLocation>
</comment>
<evidence type="ECO:0000256" key="6">
    <source>
        <dbReference type="ARBA" id="ARBA00023136"/>
    </source>
</evidence>
<evidence type="ECO:0000259" key="8">
    <source>
        <dbReference type="PROSITE" id="PS50893"/>
    </source>
</evidence>
<dbReference type="AlphaFoldDB" id="A0A516GK51"/>
<dbReference type="PROSITE" id="PS00211">
    <property type="entry name" value="ABC_TRANSPORTER_1"/>
    <property type="match status" value="1"/>
</dbReference>
<evidence type="ECO:0000256" key="7">
    <source>
        <dbReference type="SAM" id="Phobius"/>
    </source>
</evidence>
<evidence type="ECO:0000256" key="1">
    <source>
        <dbReference type="ARBA" id="ARBA00004651"/>
    </source>
</evidence>
<feature type="domain" description="ABC transporter" evidence="8">
    <location>
        <begin position="323"/>
        <end position="532"/>
    </location>
</feature>
<feature type="domain" description="ABC transmembrane type-1" evidence="9">
    <location>
        <begin position="13"/>
        <end position="294"/>
    </location>
</feature>
<dbReference type="InterPro" id="IPR003593">
    <property type="entry name" value="AAA+_ATPase"/>
</dbReference>
<sequence length="535" mass="59455">MKKYLLQYWQKNLVLFCLIVGGATAQILAGVLNARAFNAIISFNLQEFLITMGIITLLWITFLLLLAIRMPYETAVTQCMITEMRKDIAQDLQGLDYVDYHKYKTGSFSSWLTTDINTIETSGFRNFYQIVTMIVQTIGSIIGLIYFHWSILLFSVVAAFITLWLPSLGQKKLHAAMGEMTREQENFLSTISNTLKGFDTLFSYNLLSKIVSAVTGASKKVADKKYNQSKATALTAILGASGNVISQVGVLLLTGYLAFLGATTIGAITAAEALSNNIFNSVGNMAGLLAELRSTQSIFDKFSQISKKKDNEKAQFIKQANNIQLNQLRYHYGDNVVIDQLSYQFDQHKKYAIVGSSGSGKSTLLKILSGRLLDYSGSAKVLGNEIKLTDGSSLRDHVIYLDQDPHMFEGTLRENITLGEEFTAYEINQALEKAGLLSYIELYPGLLDKDIGEDGRLLSGGQRQRLALARGFIRNKKIVLLDEGTSNLDNQTAKQIEQGLVNNDELTVIMITHHLSEELREKLDDVLDLGQLPIN</sequence>
<dbReference type="GO" id="GO:0034040">
    <property type="term" value="F:ATPase-coupled lipid transmembrane transporter activity"/>
    <property type="evidence" value="ECO:0007669"/>
    <property type="project" value="TreeGrafter"/>
</dbReference>
<evidence type="ECO:0000313" key="10">
    <source>
        <dbReference type="EMBL" id="QDO91893.1"/>
    </source>
</evidence>
<dbReference type="Gene3D" id="1.20.1560.10">
    <property type="entry name" value="ABC transporter type 1, transmembrane domain"/>
    <property type="match status" value="1"/>
</dbReference>
<dbReference type="Proteomes" id="UP000315953">
    <property type="component" value="Chromosome"/>
</dbReference>
<dbReference type="EMBL" id="CP041626">
    <property type="protein sequence ID" value="QDO91893.1"/>
    <property type="molecule type" value="Genomic_DNA"/>
</dbReference>
<keyword evidence="6 7" id="KW-0472">Membrane</keyword>
<dbReference type="SMART" id="SM00382">
    <property type="entry name" value="AAA"/>
    <property type="match status" value="1"/>
</dbReference>
<dbReference type="GO" id="GO:0005886">
    <property type="term" value="C:plasma membrane"/>
    <property type="evidence" value="ECO:0007669"/>
    <property type="project" value="UniProtKB-SubCell"/>
</dbReference>
<dbReference type="InterPro" id="IPR017871">
    <property type="entry name" value="ABC_transporter-like_CS"/>
</dbReference>
<keyword evidence="5 7" id="KW-1133">Transmembrane helix</keyword>
<evidence type="ECO:0000256" key="2">
    <source>
        <dbReference type="ARBA" id="ARBA00022692"/>
    </source>
</evidence>
<accession>A0A516GK51</accession>
<dbReference type="InterPro" id="IPR036640">
    <property type="entry name" value="ABC1_TM_sf"/>
</dbReference>
<reference evidence="10 11" key="1">
    <citation type="submission" date="2019-07" db="EMBL/GenBank/DDBJ databases">
        <title>Genome assembly of a nasal isolate of Dolosigranulum pigrum from a chronic sinusitis patient.</title>
        <authorList>
            <person name="Baig S."/>
            <person name="Overballe-Petersen S."/>
            <person name="Kaspar U."/>
            <person name="Rendboe A."/>
            <person name="de Man T."/>
            <person name="Liu C."/>
            <person name="Price L.B."/>
            <person name="Stegger M."/>
            <person name="Becker K."/>
            <person name="Skytt Andersen P."/>
        </authorList>
    </citation>
    <scope>NUCLEOTIDE SEQUENCE [LARGE SCALE GENOMIC DNA]</scope>
    <source>
        <strain evidence="10 11">83VPs-KB5</strain>
    </source>
</reference>
<gene>
    <name evidence="10" type="ORF">FNV33_07565</name>
</gene>
<dbReference type="PROSITE" id="PS50929">
    <property type="entry name" value="ABC_TM1F"/>
    <property type="match status" value="1"/>
</dbReference>
<dbReference type="CDD" id="cd03228">
    <property type="entry name" value="ABCC_MRP_Like"/>
    <property type="match status" value="1"/>
</dbReference>
<keyword evidence="4 10" id="KW-0067">ATP-binding</keyword>
<dbReference type="RefSeq" id="WP_143333672.1">
    <property type="nucleotide sequence ID" value="NZ_CP041626.1"/>
</dbReference>
<feature type="transmembrane region" description="Helical" evidence="7">
    <location>
        <begin position="233"/>
        <end position="259"/>
    </location>
</feature>
<protein>
    <submittedName>
        <fullName evidence="10">ABC transporter ATP-binding protein</fullName>
    </submittedName>
</protein>
<dbReference type="InterPro" id="IPR011527">
    <property type="entry name" value="ABC1_TM_dom"/>
</dbReference>
<dbReference type="KEGG" id="dpm:FNV33_07565"/>
<dbReference type="SUPFAM" id="SSF52540">
    <property type="entry name" value="P-loop containing nucleoside triphosphate hydrolases"/>
    <property type="match status" value="1"/>
</dbReference>
<feature type="transmembrane region" description="Helical" evidence="7">
    <location>
        <begin position="49"/>
        <end position="68"/>
    </location>
</feature>
<dbReference type="GO" id="GO:0140359">
    <property type="term" value="F:ABC-type transporter activity"/>
    <property type="evidence" value="ECO:0007669"/>
    <property type="project" value="InterPro"/>
</dbReference>
<proteinExistence type="predicted"/>
<dbReference type="Pfam" id="PF00664">
    <property type="entry name" value="ABC_membrane"/>
    <property type="match status" value="1"/>
</dbReference>
<organism evidence="10 11">
    <name type="scientific">Dolosigranulum pigrum</name>
    <dbReference type="NCBI Taxonomy" id="29394"/>
    <lineage>
        <taxon>Bacteria</taxon>
        <taxon>Bacillati</taxon>
        <taxon>Bacillota</taxon>
        <taxon>Bacilli</taxon>
        <taxon>Lactobacillales</taxon>
        <taxon>Carnobacteriaceae</taxon>
        <taxon>Dolosigranulum</taxon>
    </lineage>
</organism>
<dbReference type="InterPro" id="IPR039421">
    <property type="entry name" value="Type_1_exporter"/>
</dbReference>
<evidence type="ECO:0000256" key="5">
    <source>
        <dbReference type="ARBA" id="ARBA00022989"/>
    </source>
</evidence>
<dbReference type="GO" id="GO:0005524">
    <property type="term" value="F:ATP binding"/>
    <property type="evidence" value="ECO:0007669"/>
    <property type="project" value="UniProtKB-KW"/>
</dbReference>
<evidence type="ECO:0000259" key="9">
    <source>
        <dbReference type="PROSITE" id="PS50929"/>
    </source>
</evidence>
<dbReference type="InterPro" id="IPR003439">
    <property type="entry name" value="ABC_transporter-like_ATP-bd"/>
</dbReference>
<evidence type="ECO:0000256" key="3">
    <source>
        <dbReference type="ARBA" id="ARBA00022741"/>
    </source>
</evidence>
<dbReference type="GO" id="GO:0016887">
    <property type="term" value="F:ATP hydrolysis activity"/>
    <property type="evidence" value="ECO:0007669"/>
    <property type="project" value="InterPro"/>
</dbReference>
<dbReference type="SUPFAM" id="SSF90123">
    <property type="entry name" value="ABC transporter transmembrane region"/>
    <property type="match status" value="1"/>
</dbReference>
<evidence type="ECO:0000313" key="11">
    <source>
        <dbReference type="Proteomes" id="UP000315953"/>
    </source>
</evidence>
<name>A0A516GK51_9LACT</name>